<evidence type="ECO:0000313" key="2">
    <source>
        <dbReference type="Proteomes" id="UP000095281"/>
    </source>
</evidence>
<reference evidence="3" key="1">
    <citation type="submission" date="2016-11" db="UniProtKB">
        <authorList>
            <consortium name="WormBaseParasite"/>
        </authorList>
    </citation>
    <scope>IDENTIFICATION</scope>
</reference>
<evidence type="ECO:0000259" key="1">
    <source>
        <dbReference type="PROSITE" id="PS50097"/>
    </source>
</evidence>
<dbReference type="Gene3D" id="3.30.710.10">
    <property type="entry name" value="Potassium Channel Kv1.1, Chain A"/>
    <property type="match status" value="1"/>
</dbReference>
<dbReference type="AlphaFoldDB" id="A0A1I8B4L9"/>
<dbReference type="InterPro" id="IPR011333">
    <property type="entry name" value="SKP1/BTB/POZ_sf"/>
</dbReference>
<dbReference type="SMART" id="SM00225">
    <property type="entry name" value="BTB"/>
    <property type="match status" value="1"/>
</dbReference>
<name>A0A1I8B4L9_MELHA</name>
<organism evidence="2 3">
    <name type="scientific">Meloidogyne hapla</name>
    <name type="common">Root-knot nematode worm</name>
    <dbReference type="NCBI Taxonomy" id="6305"/>
    <lineage>
        <taxon>Eukaryota</taxon>
        <taxon>Metazoa</taxon>
        <taxon>Ecdysozoa</taxon>
        <taxon>Nematoda</taxon>
        <taxon>Chromadorea</taxon>
        <taxon>Rhabditida</taxon>
        <taxon>Tylenchina</taxon>
        <taxon>Tylenchomorpha</taxon>
        <taxon>Tylenchoidea</taxon>
        <taxon>Meloidogynidae</taxon>
        <taxon>Meloidogyninae</taxon>
        <taxon>Meloidogyne</taxon>
    </lineage>
</organism>
<dbReference type="InterPro" id="IPR000210">
    <property type="entry name" value="BTB/POZ_dom"/>
</dbReference>
<keyword evidence="2" id="KW-1185">Reference proteome</keyword>
<dbReference type="Proteomes" id="UP000095281">
    <property type="component" value="Unplaced"/>
</dbReference>
<dbReference type="Gene3D" id="1.25.40.420">
    <property type="match status" value="1"/>
</dbReference>
<dbReference type="PROSITE" id="PS50097">
    <property type="entry name" value="BTB"/>
    <property type="match status" value="1"/>
</dbReference>
<dbReference type="Pfam" id="PF00651">
    <property type="entry name" value="BTB"/>
    <property type="match status" value="1"/>
</dbReference>
<feature type="domain" description="BTB" evidence="1">
    <location>
        <begin position="107"/>
        <end position="189"/>
    </location>
</feature>
<protein>
    <submittedName>
        <fullName evidence="3">BTB domain-containing protein</fullName>
    </submittedName>
</protein>
<dbReference type="PANTHER" id="PTHR24413">
    <property type="entry name" value="SPECKLE-TYPE POZ PROTEIN"/>
    <property type="match status" value="1"/>
</dbReference>
<dbReference type="CDD" id="cd18186">
    <property type="entry name" value="BTB_POZ_ZBTB_KLHL-like"/>
    <property type="match status" value="1"/>
</dbReference>
<evidence type="ECO:0000313" key="3">
    <source>
        <dbReference type="WBParaSite" id="MhA1_Contig1330.frz3.gene11"/>
    </source>
</evidence>
<accession>A0A1I8B4L9</accession>
<dbReference type="WBParaSite" id="MhA1_Contig1330.frz3.gene11">
    <property type="protein sequence ID" value="MhA1_Contig1330.frz3.gene11"/>
    <property type="gene ID" value="MhA1_Contig1330.frz3.gene11"/>
</dbReference>
<proteinExistence type="predicted"/>
<dbReference type="SUPFAM" id="SSF54695">
    <property type="entry name" value="POZ domain"/>
    <property type="match status" value="1"/>
</dbReference>
<sequence length="323" mass="37280">MFFNSDFPFIQWNICVEVIKHGTHITIWLRQHGGGKKDVNTQYKIWASKENVIFEDKSKLGFTEFPVNDLPLNGHLVLHCKVKADCYCALDKLQNIYRNMFEDKTLSDIVIKVGSEEIKAHRCVLTQNSKVFRTMLEQKEMSEALKGVVMLTDITSESVRPSLDSVHINPDSVKAMLEFFYTGTISEEVLKDHVESIFHIGHMYQNELLQYECERFMSSKIGTENFVKYCSIIDLYGASTLKDACVKFIFATKDFLNSSEWKEVKSKYPQLAIQILEQACVERANKKDFLDGEDWENVKVTYPDLAIKVMESVFLGIDINRCF</sequence>